<evidence type="ECO:0000313" key="9">
    <source>
        <dbReference type="EMBL" id="OIJ20859.1"/>
    </source>
</evidence>
<keyword evidence="11" id="KW-1185">Reference proteome</keyword>
<feature type="domain" description="Cardiolipin synthase N-terminal" evidence="7">
    <location>
        <begin position="21"/>
        <end position="63"/>
    </location>
</feature>
<name>A0A1S2M809_9BACI</name>
<organism evidence="9 11">
    <name type="scientific">Anaerobacillus isosaccharinicus</name>
    <dbReference type="NCBI Taxonomy" id="1532552"/>
    <lineage>
        <taxon>Bacteria</taxon>
        <taxon>Bacillati</taxon>
        <taxon>Bacillota</taxon>
        <taxon>Bacilli</taxon>
        <taxon>Bacillales</taxon>
        <taxon>Bacillaceae</taxon>
        <taxon>Anaerobacillus</taxon>
    </lineage>
</organism>
<evidence type="ECO:0000256" key="3">
    <source>
        <dbReference type="ARBA" id="ARBA00022692"/>
    </source>
</evidence>
<evidence type="ECO:0000313" key="8">
    <source>
        <dbReference type="EMBL" id="OIJ16450.1"/>
    </source>
</evidence>
<accession>A0A1S2M809</accession>
<evidence type="ECO:0000256" key="6">
    <source>
        <dbReference type="SAM" id="Phobius"/>
    </source>
</evidence>
<evidence type="ECO:0000256" key="1">
    <source>
        <dbReference type="ARBA" id="ARBA00004651"/>
    </source>
</evidence>
<feature type="transmembrane region" description="Helical" evidence="6">
    <location>
        <begin position="41"/>
        <end position="61"/>
    </location>
</feature>
<sequence>MMDLTSINWALIAPIIVVQLILMTIALIDCVRIERTNGPKVMWVLIIIFVNIFGPIAYFLFGRRAD</sequence>
<comment type="subcellular location">
    <subcellularLocation>
        <location evidence="1">Cell membrane</location>
        <topology evidence="1">Multi-pass membrane protein</topology>
    </subcellularLocation>
</comment>
<reference evidence="10 11" key="2">
    <citation type="journal article" date="2017" name="Genome Announc.">
        <title>Draft Genome Sequences of Four Alkaliphilic Bacteria Belonging to the Anaerobacillus Genus.</title>
        <authorList>
            <person name="Bassil N.M."/>
            <person name="Lloyd J.R."/>
        </authorList>
    </citation>
    <scope>NUCLEOTIDE SEQUENCE [LARGE SCALE GENOMIC DNA]</scope>
    <source>
        <strain evidence="10 11">NB2006</strain>
    </source>
</reference>
<reference evidence="9 11" key="1">
    <citation type="submission" date="2016-10" db="EMBL/GenBank/DDBJ databases">
        <title>Draft genome sequences of four alkaliphilic bacteria belonging to the Anaerobacillus genus.</title>
        <authorList>
            <person name="Bassil N.M."/>
            <person name="Lloyd J.R."/>
        </authorList>
    </citation>
    <scope>NUCLEOTIDE SEQUENCE [LARGE SCALE GENOMIC DNA]</scope>
    <source>
        <strain evidence="9 11">NB2006</strain>
    </source>
</reference>
<dbReference type="OrthoDB" id="3243324at2"/>
<dbReference type="EMBL" id="LQXD01000099">
    <property type="protein sequence ID" value="OIJ16450.1"/>
    <property type="molecule type" value="Genomic_DNA"/>
</dbReference>
<reference evidence="10" key="4">
    <citation type="submission" date="2020-10" db="EMBL/GenBank/DDBJ databases">
        <authorList>
            <person name="Bassil N.M."/>
            <person name="Lloyd J.R."/>
        </authorList>
    </citation>
    <scope>NUCLEOTIDE SEQUENCE</scope>
    <source>
        <strain evidence="10">NB2006</strain>
    </source>
</reference>
<evidence type="ECO:0000256" key="2">
    <source>
        <dbReference type="ARBA" id="ARBA00022475"/>
    </source>
</evidence>
<dbReference type="AlphaFoldDB" id="A0A1S2M809"/>
<evidence type="ECO:0000313" key="11">
    <source>
        <dbReference type="Proteomes" id="UP000180175"/>
    </source>
</evidence>
<dbReference type="InterPro" id="IPR027379">
    <property type="entry name" value="CLS_N"/>
</dbReference>
<dbReference type="GO" id="GO:0005886">
    <property type="term" value="C:plasma membrane"/>
    <property type="evidence" value="ECO:0007669"/>
    <property type="project" value="UniProtKB-SubCell"/>
</dbReference>
<evidence type="ECO:0000313" key="10">
    <source>
        <dbReference type="EMBL" id="QOY38176.1"/>
    </source>
</evidence>
<keyword evidence="4 6" id="KW-1133">Transmembrane helix</keyword>
<feature type="transmembrane region" description="Helical" evidence="6">
    <location>
        <begin position="6"/>
        <end position="29"/>
    </location>
</feature>
<evidence type="ECO:0000259" key="7">
    <source>
        <dbReference type="Pfam" id="PF13396"/>
    </source>
</evidence>
<evidence type="ECO:0000256" key="5">
    <source>
        <dbReference type="ARBA" id="ARBA00023136"/>
    </source>
</evidence>
<keyword evidence="2" id="KW-1003">Cell membrane</keyword>
<dbReference type="RefSeq" id="WP_071316494.1">
    <property type="nucleotide sequence ID" value="NZ_CP063356.2"/>
</dbReference>
<dbReference type="Proteomes" id="UP000180175">
    <property type="component" value="Chromosome"/>
</dbReference>
<gene>
    <name evidence="10" type="ORF">AWH56_011930</name>
    <name evidence="9" type="ORF">AWH56_07220</name>
    <name evidence="8" type="ORF">AWH56_10885</name>
</gene>
<protein>
    <submittedName>
        <fullName evidence="10">PLDc_N domain-containing protein</fullName>
    </submittedName>
    <submittedName>
        <fullName evidence="9">Transcriptional regulator</fullName>
    </submittedName>
</protein>
<keyword evidence="5 6" id="KW-0472">Membrane</keyword>
<reference evidence="10 11" key="3">
    <citation type="journal article" date="2019" name="Int. J. Syst. Evol. Microbiol.">
        <title>Anaerobacillus isosaccharinicus sp. nov., an alkaliphilic bacterium which degrades isosaccharinic acid.</title>
        <authorList>
            <person name="Bassil N.M."/>
            <person name="Lloyd J.R."/>
        </authorList>
    </citation>
    <scope>NUCLEOTIDE SEQUENCE [LARGE SCALE GENOMIC DNA]</scope>
    <source>
        <strain evidence="10 11">NB2006</strain>
    </source>
</reference>
<dbReference type="EMBL" id="CP063356">
    <property type="protein sequence ID" value="QOY38176.1"/>
    <property type="molecule type" value="Genomic_DNA"/>
</dbReference>
<dbReference type="KEGG" id="aia:AWH56_011930"/>
<proteinExistence type="predicted"/>
<dbReference type="EMBL" id="LQXD01000065">
    <property type="protein sequence ID" value="OIJ20859.1"/>
    <property type="molecule type" value="Genomic_DNA"/>
</dbReference>
<dbReference type="Pfam" id="PF13396">
    <property type="entry name" value="PLDc_N"/>
    <property type="match status" value="1"/>
</dbReference>
<keyword evidence="3 6" id="KW-0812">Transmembrane</keyword>
<evidence type="ECO:0000256" key="4">
    <source>
        <dbReference type="ARBA" id="ARBA00022989"/>
    </source>
</evidence>